<dbReference type="InterPro" id="IPR036291">
    <property type="entry name" value="NAD(P)-bd_dom_sf"/>
</dbReference>
<dbReference type="InterPro" id="IPR051609">
    <property type="entry name" value="NmrA/Isoflavone_reductase-like"/>
</dbReference>
<evidence type="ECO:0000256" key="2">
    <source>
        <dbReference type="ARBA" id="ARBA00023002"/>
    </source>
</evidence>
<evidence type="ECO:0000313" key="5">
    <source>
        <dbReference type="Proteomes" id="UP000800036"/>
    </source>
</evidence>
<keyword evidence="2" id="KW-0560">Oxidoreductase</keyword>
<organism evidence="4 5">
    <name type="scientific">Bimuria novae-zelandiae CBS 107.79</name>
    <dbReference type="NCBI Taxonomy" id="1447943"/>
    <lineage>
        <taxon>Eukaryota</taxon>
        <taxon>Fungi</taxon>
        <taxon>Dikarya</taxon>
        <taxon>Ascomycota</taxon>
        <taxon>Pezizomycotina</taxon>
        <taxon>Dothideomycetes</taxon>
        <taxon>Pleosporomycetidae</taxon>
        <taxon>Pleosporales</taxon>
        <taxon>Massarineae</taxon>
        <taxon>Didymosphaeriaceae</taxon>
        <taxon>Bimuria</taxon>
    </lineage>
</organism>
<evidence type="ECO:0000256" key="1">
    <source>
        <dbReference type="ARBA" id="ARBA00022857"/>
    </source>
</evidence>
<protein>
    <submittedName>
        <fullName evidence="4">NAD(P)-binding protein</fullName>
    </submittedName>
</protein>
<reference evidence="4" key="1">
    <citation type="journal article" date="2020" name="Stud. Mycol.">
        <title>101 Dothideomycetes genomes: a test case for predicting lifestyles and emergence of pathogens.</title>
        <authorList>
            <person name="Haridas S."/>
            <person name="Albert R."/>
            <person name="Binder M."/>
            <person name="Bloem J."/>
            <person name="Labutti K."/>
            <person name="Salamov A."/>
            <person name="Andreopoulos B."/>
            <person name="Baker S."/>
            <person name="Barry K."/>
            <person name="Bills G."/>
            <person name="Bluhm B."/>
            <person name="Cannon C."/>
            <person name="Castanera R."/>
            <person name="Culley D."/>
            <person name="Daum C."/>
            <person name="Ezra D."/>
            <person name="Gonzalez J."/>
            <person name="Henrissat B."/>
            <person name="Kuo A."/>
            <person name="Liang C."/>
            <person name="Lipzen A."/>
            <person name="Lutzoni F."/>
            <person name="Magnuson J."/>
            <person name="Mondo S."/>
            <person name="Nolan M."/>
            <person name="Ohm R."/>
            <person name="Pangilinan J."/>
            <person name="Park H.-J."/>
            <person name="Ramirez L."/>
            <person name="Alfaro M."/>
            <person name="Sun H."/>
            <person name="Tritt A."/>
            <person name="Yoshinaga Y."/>
            <person name="Zwiers L.-H."/>
            <person name="Turgeon B."/>
            <person name="Goodwin S."/>
            <person name="Spatafora J."/>
            <person name="Crous P."/>
            <person name="Grigoriev I."/>
        </authorList>
    </citation>
    <scope>NUCLEOTIDE SEQUENCE</scope>
    <source>
        <strain evidence="4">CBS 107.79</strain>
    </source>
</reference>
<dbReference type="GO" id="GO:0016491">
    <property type="term" value="F:oxidoreductase activity"/>
    <property type="evidence" value="ECO:0007669"/>
    <property type="project" value="UniProtKB-KW"/>
</dbReference>
<keyword evidence="1" id="KW-0521">NADP</keyword>
<keyword evidence="5" id="KW-1185">Reference proteome</keyword>
<gene>
    <name evidence="4" type="ORF">BU23DRAFT_548505</name>
</gene>
<dbReference type="InterPro" id="IPR008030">
    <property type="entry name" value="NmrA-like"/>
</dbReference>
<dbReference type="AlphaFoldDB" id="A0A6A5VTW6"/>
<evidence type="ECO:0000259" key="3">
    <source>
        <dbReference type="Pfam" id="PF05368"/>
    </source>
</evidence>
<dbReference type="OrthoDB" id="9984533at2759"/>
<accession>A0A6A5VTW6</accession>
<name>A0A6A5VTW6_9PLEO</name>
<evidence type="ECO:0000313" key="4">
    <source>
        <dbReference type="EMBL" id="KAF1980345.1"/>
    </source>
</evidence>
<dbReference type="SUPFAM" id="SSF51735">
    <property type="entry name" value="NAD(P)-binding Rossmann-fold domains"/>
    <property type="match status" value="1"/>
</dbReference>
<dbReference type="EMBL" id="ML976656">
    <property type="protein sequence ID" value="KAF1980345.1"/>
    <property type="molecule type" value="Genomic_DNA"/>
</dbReference>
<dbReference type="PANTHER" id="PTHR47706">
    <property type="entry name" value="NMRA-LIKE FAMILY PROTEIN"/>
    <property type="match status" value="1"/>
</dbReference>
<feature type="domain" description="NmrA-like" evidence="3">
    <location>
        <begin position="4"/>
        <end position="217"/>
    </location>
</feature>
<dbReference type="Gene3D" id="3.90.25.10">
    <property type="entry name" value="UDP-galactose 4-epimerase, domain 1"/>
    <property type="match status" value="1"/>
</dbReference>
<dbReference type="PANTHER" id="PTHR47706:SF9">
    <property type="entry name" value="NMRA-LIKE DOMAIN-CONTAINING PROTEIN-RELATED"/>
    <property type="match status" value="1"/>
</dbReference>
<proteinExistence type="predicted"/>
<dbReference type="Gene3D" id="3.40.50.720">
    <property type="entry name" value="NAD(P)-binding Rossmann-like Domain"/>
    <property type="match status" value="1"/>
</dbReference>
<sequence>MIQNVPILGATGTIGCAPISDLLQANFIITAITCLGSTQTLHHPNILSKEASYDDLPALTAALQNQHALIEAFNPSAAAHQATIIHAALVAGVQHVITLEFGPDTFNPHIDEVLVYAPKIAAQKALQKILDETKRDMTWTAIITGGWYDYGIENGLFWVDKHDKTITKFGTREQRYAISSLDQITKAVVRVLREPGRYENRAAYFVGHVVSTNQLIRTVKWIGREEWKVNEVALDGFLERGRELWECDSQTGVKNRLATPAYAMLGTVAFFDEENRYGGEFGEKVERGWD</sequence>
<dbReference type="Pfam" id="PF05368">
    <property type="entry name" value="NmrA"/>
    <property type="match status" value="1"/>
</dbReference>
<dbReference type="Proteomes" id="UP000800036">
    <property type="component" value="Unassembled WGS sequence"/>
</dbReference>